<dbReference type="SUPFAM" id="SSF82771">
    <property type="entry name" value="GIY-YIG endonuclease"/>
    <property type="match status" value="1"/>
</dbReference>
<dbReference type="AlphaFoldDB" id="A0A1H1VUP6"/>
<comment type="similarity">
    <text evidence="1">Belongs to the UPF0213 family.</text>
</comment>
<dbReference type="InterPro" id="IPR035901">
    <property type="entry name" value="GIY-YIG_endonuc_sf"/>
</dbReference>
<protein>
    <submittedName>
        <fullName evidence="3">Putative endonuclease</fullName>
    </submittedName>
</protein>
<keyword evidence="4" id="KW-1185">Reference proteome</keyword>
<dbReference type="GO" id="GO:0004519">
    <property type="term" value="F:endonuclease activity"/>
    <property type="evidence" value="ECO:0007669"/>
    <property type="project" value="UniProtKB-KW"/>
</dbReference>
<sequence length="95" mass="11213">MGYYVYILASRKDGAMYIGVTNDLVRRIYEHRTKAVAGFASKYNITRLVWFEIYDDPVSAISREKELKKWKRGWKVQLIEAQNPGWDDLYESICN</sequence>
<organism evidence="3 4">
    <name type="scientific">Bradyrhizobium canariense</name>
    <dbReference type="NCBI Taxonomy" id="255045"/>
    <lineage>
        <taxon>Bacteria</taxon>
        <taxon>Pseudomonadati</taxon>
        <taxon>Pseudomonadota</taxon>
        <taxon>Alphaproteobacteria</taxon>
        <taxon>Hyphomicrobiales</taxon>
        <taxon>Nitrobacteraceae</taxon>
        <taxon>Bradyrhizobium</taxon>
    </lineage>
</organism>
<dbReference type="SMART" id="SM00465">
    <property type="entry name" value="GIYc"/>
    <property type="match status" value="1"/>
</dbReference>
<dbReference type="PROSITE" id="PS50164">
    <property type="entry name" value="GIY_YIG"/>
    <property type="match status" value="1"/>
</dbReference>
<dbReference type="PANTHER" id="PTHR34477:SF5">
    <property type="entry name" value="BSL5627 PROTEIN"/>
    <property type="match status" value="1"/>
</dbReference>
<keyword evidence="3" id="KW-0378">Hydrolase</keyword>
<dbReference type="Proteomes" id="UP000243904">
    <property type="component" value="Chromosome I"/>
</dbReference>
<accession>A0A1H1VUP6</accession>
<evidence type="ECO:0000259" key="2">
    <source>
        <dbReference type="PROSITE" id="PS50164"/>
    </source>
</evidence>
<dbReference type="Gene3D" id="3.40.1440.10">
    <property type="entry name" value="GIY-YIG endonuclease"/>
    <property type="match status" value="1"/>
</dbReference>
<dbReference type="PANTHER" id="PTHR34477">
    <property type="entry name" value="UPF0213 PROTEIN YHBQ"/>
    <property type="match status" value="1"/>
</dbReference>
<name>A0A1H1VUP6_9BRAD</name>
<dbReference type="CDD" id="cd10448">
    <property type="entry name" value="GIY-YIG_unchar_3"/>
    <property type="match status" value="1"/>
</dbReference>
<evidence type="ECO:0000256" key="1">
    <source>
        <dbReference type="ARBA" id="ARBA00007435"/>
    </source>
</evidence>
<dbReference type="InterPro" id="IPR000305">
    <property type="entry name" value="GIY-YIG_endonuc"/>
</dbReference>
<reference evidence="4" key="1">
    <citation type="submission" date="2016-10" db="EMBL/GenBank/DDBJ databases">
        <authorList>
            <person name="Varghese N."/>
            <person name="Submissions S."/>
        </authorList>
    </citation>
    <scope>NUCLEOTIDE SEQUENCE [LARGE SCALE GENOMIC DNA]</scope>
    <source>
        <strain evidence="4">GAS369</strain>
    </source>
</reference>
<evidence type="ECO:0000313" key="4">
    <source>
        <dbReference type="Proteomes" id="UP000243904"/>
    </source>
</evidence>
<dbReference type="Pfam" id="PF01541">
    <property type="entry name" value="GIY-YIG"/>
    <property type="match status" value="1"/>
</dbReference>
<gene>
    <name evidence="3" type="ORF">SAMN05444158_3562</name>
</gene>
<proteinExistence type="inferred from homology"/>
<dbReference type="EMBL" id="LT629750">
    <property type="protein sequence ID" value="SDS88492.1"/>
    <property type="molecule type" value="Genomic_DNA"/>
</dbReference>
<keyword evidence="3" id="KW-0540">Nuclease</keyword>
<keyword evidence="3" id="KW-0255">Endonuclease</keyword>
<feature type="domain" description="GIY-YIG" evidence="2">
    <location>
        <begin position="1"/>
        <end position="77"/>
    </location>
</feature>
<dbReference type="InterPro" id="IPR050190">
    <property type="entry name" value="UPF0213_domain"/>
</dbReference>
<evidence type="ECO:0000313" key="3">
    <source>
        <dbReference type="EMBL" id="SDS88492.1"/>
    </source>
</evidence>
<dbReference type="RefSeq" id="WP_146688202.1">
    <property type="nucleotide sequence ID" value="NZ_LT629750.1"/>
</dbReference>